<organism evidence="1 2">
    <name type="scientific">Turnera subulata</name>
    <dbReference type="NCBI Taxonomy" id="218843"/>
    <lineage>
        <taxon>Eukaryota</taxon>
        <taxon>Viridiplantae</taxon>
        <taxon>Streptophyta</taxon>
        <taxon>Embryophyta</taxon>
        <taxon>Tracheophyta</taxon>
        <taxon>Spermatophyta</taxon>
        <taxon>Magnoliopsida</taxon>
        <taxon>eudicotyledons</taxon>
        <taxon>Gunneridae</taxon>
        <taxon>Pentapetalae</taxon>
        <taxon>rosids</taxon>
        <taxon>fabids</taxon>
        <taxon>Malpighiales</taxon>
        <taxon>Passifloraceae</taxon>
        <taxon>Turnera</taxon>
    </lineage>
</organism>
<evidence type="ECO:0000313" key="2">
    <source>
        <dbReference type="Proteomes" id="UP001141552"/>
    </source>
</evidence>
<keyword evidence="2" id="KW-1185">Reference proteome</keyword>
<dbReference type="OrthoDB" id="1867012at2759"/>
<dbReference type="Proteomes" id="UP001141552">
    <property type="component" value="Unassembled WGS sequence"/>
</dbReference>
<name>A0A9Q0FEX4_9ROSI</name>
<reference evidence="1" key="2">
    <citation type="journal article" date="2023" name="Plants (Basel)">
        <title>Annotation of the Turnera subulata (Passifloraceae) Draft Genome Reveals the S-Locus Evolved after the Divergence of Turneroideae from Passifloroideae in a Stepwise Manner.</title>
        <authorList>
            <person name="Henning P.M."/>
            <person name="Roalson E.H."/>
            <person name="Mir W."/>
            <person name="McCubbin A.G."/>
            <person name="Shore J.S."/>
        </authorList>
    </citation>
    <scope>NUCLEOTIDE SEQUENCE</scope>
    <source>
        <strain evidence="1">F60SS</strain>
    </source>
</reference>
<reference evidence="1" key="1">
    <citation type="submission" date="2022-02" db="EMBL/GenBank/DDBJ databases">
        <authorList>
            <person name="Henning P.M."/>
            <person name="McCubbin A.G."/>
            <person name="Shore J.S."/>
        </authorList>
    </citation>
    <scope>NUCLEOTIDE SEQUENCE</scope>
    <source>
        <strain evidence="1">F60SS</strain>
        <tissue evidence="1">Leaves</tissue>
    </source>
</reference>
<comment type="caution">
    <text evidence="1">The sequence shown here is derived from an EMBL/GenBank/DDBJ whole genome shotgun (WGS) entry which is preliminary data.</text>
</comment>
<dbReference type="AlphaFoldDB" id="A0A9Q0FEX4"/>
<protein>
    <submittedName>
        <fullName evidence="1">Uncharacterized protein</fullName>
    </submittedName>
</protein>
<evidence type="ECO:0000313" key="1">
    <source>
        <dbReference type="EMBL" id="KAJ4830223.1"/>
    </source>
</evidence>
<dbReference type="EMBL" id="JAKUCV010005697">
    <property type="protein sequence ID" value="KAJ4830223.1"/>
    <property type="molecule type" value="Genomic_DNA"/>
</dbReference>
<dbReference type="PANTHER" id="PTHR36763">
    <property type="entry name" value="EXPRESSED PROTEIN"/>
    <property type="match status" value="1"/>
</dbReference>
<accession>A0A9Q0FEX4</accession>
<dbReference type="PANTHER" id="PTHR36763:SF1">
    <property type="entry name" value="EXPRESSED PROTEIN"/>
    <property type="match status" value="1"/>
</dbReference>
<proteinExistence type="predicted"/>
<gene>
    <name evidence="1" type="ORF">Tsubulata_035759</name>
</gene>
<sequence length="200" mass="22710">MTASQLQNSGMLSREQLLYLFTRFSDLISQPDVKQRIVDAVNEKQEAVAVTTAIQEGIFLEMGVVQQVGDGIALACYDMTAYPRFGISCLGKVNLVYENDQDLMMRFYEFVADEEMACDEAELGPDGFAEKIRNQQELEGQQLEMLTHMRKFHLDDQSAILEKLHQEMENADFVSEASVLTSEQIEGIVRRRVSPLFSPR</sequence>